<comment type="catalytic activity">
    <reaction evidence="7">
        <text>a 5'-end NAD(+)-phospho-ribonucleoside in mRNA + H2O = a 5'-end phospho-adenosine-phospho-ribonucleoside in mRNA + beta-nicotinamide D-ribonucleotide + 2 H(+)</text>
        <dbReference type="Rhea" id="RHEA:60876"/>
        <dbReference type="Rhea" id="RHEA-COMP:15698"/>
        <dbReference type="Rhea" id="RHEA-COMP:15719"/>
        <dbReference type="ChEBI" id="CHEBI:14649"/>
        <dbReference type="ChEBI" id="CHEBI:15377"/>
        <dbReference type="ChEBI" id="CHEBI:15378"/>
        <dbReference type="ChEBI" id="CHEBI:144029"/>
        <dbReference type="ChEBI" id="CHEBI:144051"/>
    </reaction>
    <physiologicalReaction direction="left-to-right" evidence="7">
        <dbReference type="Rhea" id="RHEA:60877"/>
    </physiologicalReaction>
</comment>
<dbReference type="GO" id="GO:0005829">
    <property type="term" value="C:cytosol"/>
    <property type="evidence" value="ECO:0007669"/>
    <property type="project" value="TreeGrafter"/>
</dbReference>
<dbReference type="Pfam" id="PF09297">
    <property type="entry name" value="Zn_ribbon_NUD"/>
    <property type="match status" value="1"/>
</dbReference>
<feature type="binding site" evidence="8">
    <location>
        <position position="188"/>
    </location>
    <ligand>
        <name>a divalent metal cation</name>
        <dbReference type="ChEBI" id="CHEBI:60240"/>
        <label>3</label>
    </ligand>
</feature>
<dbReference type="GO" id="GO:0000210">
    <property type="term" value="F:NAD+ diphosphatase activity"/>
    <property type="evidence" value="ECO:0007669"/>
    <property type="project" value="UniProtKB-UniRule"/>
</dbReference>
<accession>A0A4R6PLD2</accession>
<feature type="binding site" evidence="8">
    <location>
        <position position="233"/>
    </location>
    <ligand>
        <name>a divalent metal cation</name>
        <dbReference type="ChEBI" id="CHEBI:60240"/>
        <label>1</label>
    </ligand>
</feature>
<comment type="cofactor">
    <cofactor evidence="8">
        <name>Zn(2+)</name>
        <dbReference type="ChEBI" id="CHEBI:29105"/>
    </cofactor>
    <text evidence="8">Binds 1 zinc ion per subunit.</text>
</comment>
<feature type="binding site" evidence="8">
    <location>
        <position position="82"/>
    </location>
    <ligand>
        <name>substrate</name>
    </ligand>
</feature>
<feature type="binding site" evidence="8">
    <location>
        <position position="130"/>
    </location>
    <ligand>
        <name>Zn(2+)</name>
        <dbReference type="ChEBI" id="CHEBI:29105"/>
    </ligand>
</feature>
<feature type="binding site" evidence="8">
    <location>
        <position position="192"/>
    </location>
    <ligand>
        <name>a divalent metal cation</name>
        <dbReference type="ChEBI" id="CHEBI:60240"/>
        <label>3</label>
    </ligand>
</feature>
<dbReference type="GO" id="GO:0030145">
    <property type="term" value="F:manganese ion binding"/>
    <property type="evidence" value="ECO:0007669"/>
    <property type="project" value="UniProtKB-UniRule"/>
</dbReference>
<dbReference type="Proteomes" id="UP000295531">
    <property type="component" value="Unassembled WGS sequence"/>
</dbReference>
<dbReference type="GO" id="GO:0008270">
    <property type="term" value="F:zinc ion binding"/>
    <property type="evidence" value="ECO:0007669"/>
    <property type="project" value="UniProtKB-UniRule"/>
</dbReference>
<comment type="caution">
    <text evidence="8">Lacks conserved residue(s) required for the propagation of feature annotation.</text>
</comment>
<feature type="binding site" evidence="8">
    <location>
        <position position="115"/>
    </location>
    <ligand>
        <name>Zn(2+)</name>
        <dbReference type="ChEBI" id="CHEBI:29105"/>
    </ligand>
</feature>
<evidence type="ECO:0000256" key="6">
    <source>
        <dbReference type="ARBA" id="ARBA00023211"/>
    </source>
</evidence>
<comment type="catalytic activity">
    <reaction evidence="8">
        <text>NAD(+) + H2O = beta-nicotinamide D-ribonucleotide + AMP + 2 H(+)</text>
        <dbReference type="Rhea" id="RHEA:11800"/>
        <dbReference type="ChEBI" id="CHEBI:14649"/>
        <dbReference type="ChEBI" id="CHEBI:15377"/>
        <dbReference type="ChEBI" id="CHEBI:15378"/>
        <dbReference type="ChEBI" id="CHEBI:57540"/>
        <dbReference type="ChEBI" id="CHEBI:456215"/>
        <dbReference type="EC" id="3.6.1.22"/>
    </reaction>
</comment>
<keyword evidence="4 8" id="KW-0460">Magnesium</keyword>
<evidence type="ECO:0000313" key="10">
    <source>
        <dbReference type="EMBL" id="TDP37549.1"/>
    </source>
</evidence>
<dbReference type="InterPro" id="IPR049734">
    <property type="entry name" value="NudC-like_C"/>
</dbReference>
<keyword evidence="11" id="KW-1185">Reference proteome</keyword>
<name>A0A4R6PLD2_9GAMM</name>
<reference evidence="10 11" key="1">
    <citation type="submission" date="2019-03" db="EMBL/GenBank/DDBJ databases">
        <title>Freshwater and sediment microbial communities from various areas in North America, analyzing microbe dynamics in response to fracking.</title>
        <authorList>
            <person name="Lamendella R."/>
        </authorList>
    </citation>
    <scope>NUCLEOTIDE SEQUENCE [LARGE SCALE GENOMIC DNA]</scope>
    <source>
        <strain evidence="10 11">18_TX</strain>
    </source>
</reference>
<feature type="binding site" evidence="8">
    <location>
        <begin position="206"/>
        <end position="213"/>
    </location>
    <ligand>
        <name>substrate</name>
    </ligand>
</feature>
<keyword evidence="8" id="KW-0862">Zinc</keyword>
<dbReference type="Pfam" id="PF00293">
    <property type="entry name" value="NUDIX"/>
    <property type="match status" value="1"/>
</dbReference>
<comment type="cofactor">
    <cofactor evidence="8">
        <name>Mg(2+)</name>
        <dbReference type="ChEBI" id="CHEBI:18420"/>
    </cofactor>
    <cofactor evidence="8">
        <name>Mn(2+)</name>
        <dbReference type="ChEBI" id="CHEBI:29035"/>
    </cofactor>
    <text evidence="8">Divalent metal cations. Mg(2+) or Mn(2+).</text>
</comment>
<evidence type="ECO:0000256" key="1">
    <source>
        <dbReference type="ARBA" id="ARBA00009595"/>
    </source>
</evidence>
<dbReference type="PROSITE" id="PS51462">
    <property type="entry name" value="NUDIX"/>
    <property type="match status" value="1"/>
</dbReference>
<dbReference type="InterPro" id="IPR015376">
    <property type="entry name" value="Znr_NADH_PPase"/>
</dbReference>
<dbReference type="GO" id="GO:0035529">
    <property type="term" value="F:NADH pyrophosphatase activity"/>
    <property type="evidence" value="ECO:0007669"/>
    <property type="project" value="TreeGrafter"/>
</dbReference>
<dbReference type="RefSeq" id="WP_133539402.1">
    <property type="nucleotide sequence ID" value="NZ_SNXI01000006.1"/>
</dbReference>
<keyword evidence="3 8" id="KW-0378">Hydrolase</keyword>
<dbReference type="Gene3D" id="3.90.79.20">
    <property type="match status" value="1"/>
</dbReference>
<dbReference type="HAMAP" id="MF_00297">
    <property type="entry name" value="Nudix_NudC"/>
    <property type="match status" value="1"/>
</dbReference>
<organism evidence="10 11">
    <name type="scientific">Idiomarina aquatica</name>
    <dbReference type="NCBI Taxonomy" id="1327752"/>
    <lineage>
        <taxon>Bacteria</taxon>
        <taxon>Pseudomonadati</taxon>
        <taxon>Pseudomonadota</taxon>
        <taxon>Gammaproteobacteria</taxon>
        <taxon>Alteromonadales</taxon>
        <taxon>Idiomarinaceae</taxon>
        <taxon>Idiomarina</taxon>
    </lineage>
</organism>
<dbReference type="CDD" id="cd03429">
    <property type="entry name" value="NUDIX_NADH_pyrophosphatase_Nudt13"/>
    <property type="match status" value="1"/>
</dbReference>
<feature type="short sequence motif" description="Nudix box" evidence="8">
    <location>
        <begin position="173"/>
        <end position="194"/>
    </location>
</feature>
<evidence type="ECO:0000256" key="4">
    <source>
        <dbReference type="ARBA" id="ARBA00022842"/>
    </source>
</evidence>
<comment type="catalytic activity">
    <reaction evidence="8">
        <text>NADH + H2O = reduced beta-nicotinamide D-ribonucleotide + AMP + 2 H(+)</text>
        <dbReference type="Rhea" id="RHEA:48868"/>
        <dbReference type="ChEBI" id="CHEBI:15377"/>
        <dbReference type="ChEBI" id="CHEBI:15378"/>
        <dbReference type="ChEBI" id="CHEBI:57945"/>
        <dbReference type="ChEBI" id="CHEBI:90832"/>
        <dbReference type="ChEBI" id="CHEBI:456215"/>
        <dbReference type="EC" id="3.6.1.22"/>
    </reaction>
</comment>
<evidence type="ECO:0000256" key="2">
    <source>
        <dbReference type="ARBA" id="ARBA00022723"/>
    </source>
</evidence>
<dbReference type="InterPro" id="IPR020084">
    <property type="entry name" value="NUDIX_hydrolase_CS"/>
</dbReference>
<evidence type="ECO:0000256" key="3">
    <source>
        <dbReference type="ARBA" id="ARBA00022801"/>
    </source>
</evidence>
<feature type="binding site" evidence="8">
    <location>
        <position position="133"/>
    </location>
    <ligand>
        <name>Zn(2+)</name>
        <dbReference type="ChEBI" id="CHEBI:29105"/>
    </ligand>
</feature>
<dbReference type="GO" id="GO:0006742">
    <property type="term" value="P:NADP+ catabolic process"/>
    <property type="evidence" value="ECO:0007669"/>
    <property type="project" value="TreeGrafter"/>
</dbReference>
<dbReference type="NCBIfam" id="NF001299">
    <property type="entry name" value="PRK00241.1"/>
    <property type="match status" value="1"/>
</dbReference>
<dbReference type="AlphaFoldDB" id="A0A4R6PLD2"/>
<dbReference type="EC" id="3.6.1.22" evidence="8"/>
<dbReference type="PANTHER" id="PTHR42904">
    <property type="entry name" value="NUDIX HYDROLASE, NUDC SUBFAMILY"/>
    <property type="match status" value="1"/>
</dbReference>
<evidence type="ECO:0000259" key="9">
    <source>
        <dbReference type="PROSITE" id="PS51462"/>
    </source>
</evidence>
<gene>
    <name evidence="8" type="primary">nudC</name>
    <name evidence="10" type="ORF">DEU29_10611</name>
</gene>
<comment type="function">
    <text evidence="8">mRNA decapping enzyme that specifically removes the nicotinamide adenine dinucleotide (NAD) cap from a subset of mRNAs by hydrolyzing the diphosphate linkage to produce nicotinamide mononucleotide (NMN) and 5' monophosphate mRNA. The NAD-cap is present at the 5'-end of some mRNAs and stabilizes RNA against 5'-processing. Has preference for mRNAs with a 5'-end purine. Catalyzes the hydrolysis of a broad range of dinucleotide pyrophosphates.</text>
</comment>
<feature type="binding site" evidence="8">
    <location>
        <position position="255"/>
    </location>
    <ligand>
        <name>substrate</name>
    </ligand>
</feature>
<dbReference type="PANTHER" id="PTHR42904:SF6">
    <property type="entry name" value="NAD-CAPPED RNA HYDROLASE NUDT12"/>
    <property type="match status" value="1"/>
</dbReference>
<keyword evidence="6 8" id="KW-0464">Manganese</keyword>
<dbReference type="PRINTS" id="PR00502">
    <property type="entry name" value="NUDIXFAMILY"/>
</dbReference>
<feature type="binding site" evidence="8">
    <location>
        <position position="188"/>
    </location>
    <ligand>
        <name>a divalent metal cation</name>
        <dbReference type="ChEBI" id="CHEBI:60240"/>
        <label>2</label>
    </ligand>
</feature>
<evidence type="ECO:0000256" key="7">
    <source>
        <dbReference type="ARBA" id="ARBA00023679"/>
    </source>
</evidence>
<feature type="binding site" evidence="8">
    <location>
        <position position="192"/>
    </location>
    <ligand>
        <name>a divalent metal cation</name>
        <dbReference type="ChEBI" id="CHEBI:60240"/>
        <label>1</label>
    </ligand>
</feature>
<keyword evidence="2 8" id="KW-0479">Metal-binding</keyword>
<feature type="binding site" evidence="8">
    <location>
        <position position="172"/>
    </location>
    <ligand>
        <name>a divalent metal cation</name>
        <dbReference type="ChEBI" id="CHEBI:60240"/>
        <label>1</label>
    </ligand>
</feature>
<dbReference type="InterPro" id="IPR050241">
    <property type="entry name" value="NAD-cap_RNA_hydrolase_NudC"/>
</dbReference>
<comment type="caution">
    <text evidence="10">The sequence shown here is derived from an EMBL/GenBank/DDBJ whole genome shotgun (WGS) entry which is preliminary data.</text>
</comment>
<evidence type="ECO:0000256" key="8">
    <source>
        <dbReference type="HAMAP-Rule" id="MF_00297"/>
    </source>
</evidence>
<evidence type="ECO:0000256" key="5">
    <source>
        <dbReference type="ARBA" id="ARBA00023027"/>
    </source>
</evidence>
<dbReference type="OrthoDB" id="9791656at2"/>
<dbReference type="InterPro" id="IPR015797">
    <property type="entry name" value="NUDIX_hydrolase-like_dom_sf"/>
</dbReference>
<dbReference type="InterPro" id="IPR000086">
    <property type="entry name" value="NUDIX_hydrolase_dom"/>
</dbReference>
<dbReference type="GO" id="GO:0019677">
    <property type="term" value="P:NAD+ catabolic process"/>
    <property type="evidence" value="ECO:0007669"/>
    <property type="project" value="TreeGrafter"/>
</dbReference>
<dbReference type="Pfam" id="PF09296">
    <property type="entry name" value="NUDIX-like"/>
    <property type="match status" value="1"/>
</dbReference>
<dbReference type="Gene3D" id="3.90.79.10">
    <property type="entry name" value="Nucleoside Triphosphate Pyrophosphohydrolase"/>
    <property type="match status" value="1"/>
</dbReference>
<feature type="domain" description="Nudix hydrolase" evidence="9">
    <location>
        <begin position="139"/>
        <end position="262"/>
    </location>
</feature>
<dbReference type="InterPro" id="IPR022925">
    <property type="entry name" value="RNA_Hydrolase_NudC"/>
</dbReference>
<proteinExistence type="inferred from homology"/>
<protein>
    <recommendedName>
        <fullName evidence="8">NAD-capped RNA hydrolase NudC</fullName>
        <shortName evidence="8">DeNADding enzyme NudC</shortName>
        <ecNumber evidence="8">3.6.1.-</ecNumber>
    </recommendedName>
    <alternativeName>
        <fullName evidence="8">NADH pyrophosphatase</fullName>
        <ecNumber evidence="8">3.6.1.22</ecNumber>
    </alternativeName>
</protein>
<dbReference type="EMBL" id="SNXI01000006">
    <property type="protein sequence ID" value="TDP37549.1"/>
    <property type="molecule type" value="Genomic_DNA"/>
</dbReference>
<evidence type="ECO:0000313" key="11">
    <source>
        <dbReference type="Proteomes" id="UP000295531"/>
    </source>
</evidence>
<dbReference type="PROSITE" id="PS00893">
    <property type="entry name" value="NUDIX_BOX"/>
    <property type="match status" value="1"/>
</dbReference>
<comment type="subunit">
    <text evidence="8">Homodimer.</text>
</comment>
<sequence>MVKPYSRPAADEPAWWCIISSDQIFLTDDNDLPFGCLQDLPFPDLTEYKVIFIGELRERACYLVMADYLDDSFVGGSFNSLRTLLDAHDLEKFAIAGRARQFSDFVNTHRFCGRCGSRMQAVDWELAMHCQQCQHRCYPRVSPCIIVAITKGDKLLLAQGKRHKQGMYSILAGFVEAGESLEQALQREVHEEAGIEVKNITYHLSQPWPFPHSLMMGYTAEWAGGELHIDPHELVTGDWFEFDNLPPIPPAGTIARTLIEKAIGKTSQ</sequence>
<dbReference type="InterPro" id="IPR015375">
    <property type="entry name" value="NADH_PPase-like_N"/>
</dbReference>
<dbReference type="SUPFAM" id="SSF55811">
    <property type="entry name" value="Nudix"/>
    <property type="match status" value="2"/>
</dbReference>
<dbReference type="GO" id="GO:0110153">
    <property type="term" value="F:RNA NAD-cap (NMN-forming) hydrolase activity"/>
    <property type="evidence" value="ECO:0007669"/>
    <property type="project" value="RHEA"/>
</dbReference>
<dbReference type="GO" id="GO:0000287">
    <property type="term" value="F:magnesium ion binding"/>
    <property type="evidence" value="ECO:0007669"/>
    <property type="project" value="UniProtKB-UniRule"/>
</dbReference>
<feature type="binding site" evidence="8">
    <location>
        <position position="138"/>
    </location>
    <ligand>
        <name>substrate</name>
    </ligand>
</feature>
<feature type="binding site" evidence="8">
    <location>
        <position position="125"/>
    </location>
    <ligand>
        <name>substrate</name>
    </ligand>
</feature>
<keyword evidence="5 8" id="KW-0520">NAD</keyword>
<comment type="similarity">
    <text evidence="1 8">Belongs to the Nudix hydrolase family. NudC subfamily.</text>
</comment>
<dbReference type="InterPro" id="IPR020476">
    <property type="entry name" value="Nudix_hydrolase"/>
</dbReference>
<feature type="binding site" evidence="8">
    <location>
        <position position="233"/>
    </location>
    <ligand>
        <name>a divalent metal cation</name>
        <dbReference type="ChEBI" id="CHEBI:60240"/>
        <label>3</label>
    </ligand>
</feature>
<feature type="binding site" evidence="8">
    <location>
        <position position="112"/>
    </location>
    <ligand>
        <name>Zn(2+)</name>
        <dbReference type="ChEBI" id="CHEBI:29105"/>
    </ligand>
</feature>
<dbReference type="EC" id="3.6.1.-" evidence="8"/>